<evidence type="ECO:0000313" key="3">
    <source>
        <dbReference type="EMBL" id="KAK9918972.1"/>
    </source>
</evidence>
<dbReference type="EMBL" id="JALJOT010000001">
    <property type="protein sequence ID" value="KAK9918972.1"/>
    <property type="molecule type" value="Genomic_DNA"/>
</dbReference>
<name>A0ABR2Z4W3_9CHLO</name>
<keyword evidence="4" id="KW-1185">Reference proteome</keyword>
<proteinExistence type="predicted"/>
<protein>
    <recommendedName>
        <fullName evidence="5">Ndc10 domain-containing protein</fullName>
    </recommendedName>
</protein>
<feature type="region of interest" description="Disordered" evidence="2">
    <location>
        <begin position="1"/>
        <end position="20"/>
    </location>
</feature>
<dbReference type="Proteomes" id="UP001491310">
    <property type="component" value="Unassembled WGS sequence"/>
</dbReference>
<evidence type="ECO:0000256" key="2">
    <source>
        <dbReference type="SAM" id="MobiDB-lite"/>
    </source>
</evidence>
<evidence type="ECO:0000256" key="1">
    <source>
        <dbReference type="SAM" id="Coils"/>
    </source>
</evidence>
<sequence>MDGSAPEVASPARLSRQRKRKWGGLEASYPGSHLPQDADLTQFAAEENFRKGDVSRFIQAQDIFPGRAPGSGYDWQLHSRNVKRRLNACSLVVALAYLQAKPPLRAIPAGNWYCCACASRWQGAASPPSQELDRGLHARGALPASRLLMRADARLPQLSPAEGAVGGAGAAGRSSALQRAREDVASAFAQIDGPRRVQPRYQQPPLRALVMPPPAQVEGPGHSSPSLPIAANEAVTDQREDDAMPTIPLSTPGLSHVLQIRKAPPAATIQKLIEECHATLIAKRGCDVDITRVLALFGLDYLMAAGGRQGTVDGAASLPIRLDILLKDLTLKCDNTWGQYWPKIDNLVVWLNHNAAVNSGEDTLITEGKFLQFVKDISDGTCTTHGGRERVKRGVTPAEVQAMGVSTAKQYLAAVALLQRFQHTLLHGDLVGVPITRAACVKLTLSHVRKHENTRRQTSMVDAAANAPTLIEESQHMSLLESHLVKDNKRAYVAGMRDVAMHNHAMSTMGRQLRGTAMSINVHWGQWPCGTSQNITWRSYQCPTFLGGKAGWYKNLVFSVGNLDTAYQPAHQYEQVRAAQTRAGIRKNGVAGTAVAADPSRAVNAVGERSAILPQEALAILQRMEARQQDLCQEVRRVKADMSGHRAEQCTRGGADDPEAAVMEPAEELWEPWTDWDGHHHSLTLCSLLDIYNDGTRGILLVPASEHRAELRTHSLMELEARYRGVNGEPFKWRAGPKMRKQVLNRKTLLYALQRRIESAAASSPADKLQSALDQLKTMREQVSARLAAASRSTAAQRSRRAKECSLLQLVDHLLEQEMKPAEYEATALLWPQISMMPHGNPMVQGKERHATAAAGGSARD</sequence>
<gene>
    <name evidence="3" type="ORF">WJX75_008380</name>
</gene>
<comment type="caution">
    <text evidence="3">The sequence shown here is derived from an EMBL/GenBank/DDBJ whole genome shotgun (WGS) entry which is preliminary data.</text>
</comment>
<feature type="coiled-coil region" evidence="1">
    <location>
        <begin position="766"/>
        <end position="793"/>
    </location>
</feature>
<evidence type="ECO:0008006" key="5">
    <source>
        <dbReference type="Google" id="ProtNLM"/>
    </source>
</evidence>
<accession>A0ABR2Z4W3</accession>
<keyword evidence="1" id="KW-0175">Coiled coil</keyword>
<reference evidence="3 4" key="1">
    <citation type="journal article" date="2024" name="Nat. Commun.">
        <title>Phylogenomics reveals the evolutionary origins of lichenization in chlorophyte algae.</title>
        <authorList>
            <person name="Puginier C."/>
            <person name="Libourel C."/>
            <person name="Otte J."/>
            <person name="Skaloud P."/>
            <person name="Haon M."/>
            <person name="Grisel S."/>
            <person name="Petersen M."/>
            <person name="Berrin J.G."/>
            <person name="Delaux P.M."/>
            <person name="Dal Grande F."/>
            <person name="Keller J."/>
        </authorList>
    </citation>
    <scope>NUCLEOTIDE SEQUENCE [LARGE SCALE GENOMIC DNA]</scope>
    <source>
        <strain evidence="3 4">SAG 216-7</strain>
    </source>
</reference>
<evidence type="ECO:0000313" key="4">
    <source>
        <dbReference type="Proteomes" id="UP001491310"/>
    </source>
</evidence>
<organism evidence="3 4">
    <name type="scientific">Coccomyxa subellipsoidea</name>
    <dbReference type="NCBI Taxonomy" id="248742"/>
    <lineage>
        <taxon>Eukaryota</taxon>
        <taxon>Viridiplantae</taxon>
        <taxon>Chlorophyta</taxon>
        <taxon>core chlorophytes</taxon>
        <taxon>Trebouxiophyceae</taxon>
        <taxon>Trebouxiophyceae incertae sedis</taxon>
        <taxon>Coccomyxaceae</taxon>
        <taxon>Coccomyxa</taxon>
    </lineage>
</organism>